<feature type="chain" id="PRO_5018578174" evidence="2">
    <location>
        <begin position="23"/>
        <end position="134"/>
    </location>
</feature>
<name>A0A3R7QY89_PENVA</name>
<feature type="region of interest" description="Disordered" evidence="1">
    <location>
        <begin position="114"/>
        <end position="134"/>
    </location>
</feature>
<keyword evidence="2" id="KW-0732">Signal</keyword>
<sequence length="134" mass="15090">MKMWWTSAVCLVPLLLVQAARAEIYTSLTCMSNLFSFDKMVGEALPLMPEFTPEIEGVSYSESSQRTGCRWKRSHELDLTLTGEILCHIFALVKRLRPLLAQQSLGNFTLSPMRKHARTSATTAKGGRRQENAK</sequence>
<accession>A0A3R7QY89</accession>
<reference evidence="3 4" key="1">
    <citation type="submission" date="2018-04" db="EMBL/GenBank/DDBJ databases">
        <authorList>
            <person name="Zhang X."/>
            <person name="Yuan J."/>
            <person name="Li F."/>
            <person name="Xiang J."/>
        </authorList>
    </citation>
    <scope>NUCLEOTIDE SEQUENCE [LARGE SCALE GENOMIC DNA]</scope>
    <source>
        <tissue evidence="3">Muscle</tissue>
    </source>
</reference>
<dbReference type="Proteomes" id="UP000283509">
    <property type="component" value="Unassembled WGS sequence"/>
</dbReference>
<dbReference type="EMBL" id="QCYY01000755">
    <property type="protein sequence ID" value="ROT82961.1"/>
    <property type="molecule type" value="Genomic_DNA"/>
</dbReference>
<gene>
    <name evidence="3" type="ORF">C7M84_023862</name>
</gene>
<evidence type="ECO:0000256" key="2">
    <source>
        <dbReference type="SAM" id="SignalP"/>
    </source>
</evidence>
<organism evidence="3 4">
    <name type="scientific">Penaeus vannamei</name>
    <name type="common">Whiteleg shrimp</name>
    <name type="synonym">Litopenaeus vannamei</name>
    <dbReference type="NCBI Taxonomy" id="6689"/>
    <lineage>
        <taxon>Eukaryota</taxon>
        <taxon>Metazoa</taxon>
        <taxon>Ecdysozoa</taxon>
        <taxon>Arthropoda</taxon>
        <taxon>Crustacea</taxon>
        <taxon>Multicrustacea</taxon>
        <taxon>Malacostraca</taxon>
        <taxon>Eumalacostraca</taxon>
        <taxon>Eucarida</taxon>
        <taxon>Decapoda</taxon>
        <taxon>Dendrobranchiata</taxon>
        <taxon>Penaeoidea</taxon>
        <taxon>Penaeidae</taxon>
        <taxon>Penaeus</taxon>
    </lineage>
</organism>
<reference evidence="3 4" key="2">
    <citation type="submission" date="2019-01" db="EMBL/GenBank/DDBJ databases">
        <title>The decoding of complex shrimp genome reveals the adaptation for benthos swimmer, frequently molting mechanism and breeding impact on genome.</title>
        <authorList>
            <person name="Sun Y."/>
            <person name="Gao Y."/>
            <person name="Yu Y."/>
        </authorList>
    </citation>
    <scope>NUCLEOTIDE SEQUENCE [LARGE SCALE GENOMIC DNA]</scope>
    <source>
        <tissue evidence="3">Muscle</tissue>
    </source>
</reference>
<evidence type="ECO:0000313" key="4">
    <source>
        <dbReference type="Proteomes" id="UP000283509"/>
    </source>
</evidence>
<comment type="caution">
    <text evidence="3">The sequence shown here is derived from an EMBL/GenBank/DDBJ whole genome shotgun (WGS) entry which is preliminary data.</text>
</comment>
<feature type="signal peptide" evidence="2">
    <location>
        <begin position="1"/>
        <end position="22"/>
    </location>
</feature>
<protein>
    <submittedName>
        <fullName evidence="3">Uncharacterized protein</fullName>
    </submittedName>
</protein>
<keyword evidence="4" id="KW-1185">Reference proteome</keyword>
<evidence type="ECO:0000256" key="1">
    <source>
        <dbReference type="SAM" id="MobiDB-lite"/>
    </source>
</evidence>
<evidence type="ECO:0000313" key="3">
    <source>
        <dbReference type="EMBL" id="ROT82961.1"/>
    </source>
</evidence>
<dbReference type="AlphaFoldDB" id="A0A3R7QY89"/>
<proteinExistence type="predicted"/>